<reference evidence="1" key="2">
    <citation type="journal article" date="2022" name="New Phytol.">
        <title>Evolutionary transition to the ectomycorrhizal habit in the genomes of a hyperdiverse lineage of mushroom-forming fungi.</title>
        <authorList>
            <person name="Looney B."/>
            <person name="Miyauchi S."/>
            <person name="Morin E."/>
            <person name="Drula E."/>
            <person name="Courty P.E."/>
            <person name="Kohler A."/>
            <person name="Kuo A."/>
            <person name="LaButti K."/>
            <person name="Pangilinan J."/>
            <person name="Lipzen A."/>
            <person name="Riley R."/>
            <person name="Andreopoulos W."/>
            <person name="He G."/>
            <person name="Johnson J."/>
            <person name="Nolan M."/>
            <person name="Tritt A."/>
            <person name="Barry K.W."/>
            <person name="Grigoriev I.V."/>
            <person name="Nagy L.G."/>
            <person name="Hibbett D."/>
            <person name="Henrissat B."/>
            <person name="Matheny P.B."/>
            <person name="Labbe J."/>
            <person name="Martin F.M."/>
        </authorList>
    </citation>
    <scope>NUCLEOTIDE SEQUENCE</scope>
    <source>
        <strain evidence="1">FP105234-sp</strain>
    </source>
</reference>
<sequence>MRDVHGEAISSSIWISTSWRQKSRSIANTYARQRNCRPSTPTLSRLLRPPASSSTYAGAILLGGELCTSVAGQTLYYQQHGSQSCWSPLV</sequence>
<dbReference type="Proteomes" id="UP000814033">
    <property type="component" value="Unassembled WGS sequence"/>
</dbReference>
<evidence type="ECO:0000313" key="2">
    <source>
        <dbReference type="Proteomes" id="UP000814033"/>
    </source>
</evidence>
<dbReference type="EMBL" id="MU276124">
    <property type="protein sequence ID" value="KAI0041408.1"/>
    <property type="molecule type" value="Genomic_DNA"/>
</dbReference>
<name>A0ACB8RCU9_9AGAM</name>
<keyword evidence="2" id="KW-1185">Reference proteome</keyword>
<accession>A0ACB8RCU9</accession>
<comment type="caution">
    <text evidence="1">The sequence shown here is derived from an EMBL/GenBank/DDBJ whole genome shotgun (WGS) entry which is preliminary data.</text>
</comment>
<protein>
    <submittedName>
        <fullName evidence="1">Uncharacterized protein</fullName>
    </submittedName>
</protein>
<reference evidence="1" key="1">
    <citation type="submission" date="2021-02" db="EMBL/GenBank/DDBJ databases">
        <authorList>
            <consortium name="DOE Joint Genome Institute"/>
            <person name="Ahrendt S."/>
            <person name="Looney B.P."/>
            <person name="Miyauchi S."/>
            <person name="Morin E."/>
            <person name="Drula E."/>
            <person name="Courty P.E."/>
            <person name="Chicoki N."/>
            <person name="Fauchery L."/>
            <person name="Kohler A."/>
            <person name="Kuo A."/>
            <person name="Labutti K."/>
            <person name="Pangilinan J."/>
            <person name="Lipzen A."/>
            <person name="Riley R."/>
            <person name="Andreopoulos W."/>
            <person name="He G."/>
            <person name="Johnson J."/>
            <person name="Barry K.W."/>
            <person name="Grigoriev I.V."/>
            <person name="Nagy L."/>
            <person name="Hibbett D."/>
            <person name="Henrissat B."/>
            <person name="Matheny P.B."/>
            <person name="Labbe J."/>
            <person name="Martin F."/>
        </authorList>
    </citation>
    <scope>NUCLEOTIDE SEQUENCE</scope>
    <source>
        <strain evidence="1">FP105234-sp</strain>
    </source>
</reference>
<proteinExistence type="predicted"/>
<organism evidence="1 2">
    <name type="scientific">Auriscalpium vulgare</name>
    <dbReference type="NCBI Taxonomy" id="40419"/>
    <lineage>
        <taxon>Eukaryota</taxon>
        <taxon>Fungi</taxon>
        <taxon>Dikarya</taxon>
        <taxon>Basidiomycota</taxon>
        <taxon>Agaricomycotina</taxon>
        <taxon>Agaricomycetes</taxon>
        <taxon>Russulales</taxon>
        <taxon>Auriscalpiaceae</taxon>
        <taxon>Auriscalpium</taxon>
    </lineage>
</organism>
<evidence type="ECO:0000313" key="1">
    <source>
        <dbReference type="EMBL" id="KAI0041408.1"/>
    </source>
</evidence>
<gene>
    <name evidence="1" type="ORF">FA95DRAFT_695225</name>
</gene>